<dbReference type="EMBL" id="BARS01036018">
    <property type="protein sequence ID" value="GAG25095.1"/>
    <property type="molecule type" value="Genomic_DNA"/>
</dbReference>
<dbReference type="AlphaFoldDB" id="X0W3H5"/>
<reference evidence="1" key="1">
    <citation type="journal article" date="2014" name="Front. Microbiol.">
        <title>High frequency of phylogenetically diverse reductive dehalogenase-homologous genes in deep subseafloor sedimentary metagenomes.</title>
        <authorList>
            <person name="Kawai M."/>
            <person name="Futagami T."/>
            <person name="Toyoda A."/>
            <person name="Takaki Y."/>
            <person name="Nishi S."/>
            <person name="Hori S."/>
            <person name="Arai W."/>
            <person name="Tsubouchi T."/>
            <person name="Morono Y."/>
            <person name="Uchiyama I."/>
            <person name="Ito T."/>
            <person name="Fujiyama A."/>
            <person name="Inagaki F."/>
            <person name="Takami H."/>
        </authorList>
    </citation>
    <scope>NUCLEOTIDE SEQUENCE</scope>
    <source>
        <strain evidence="1">Expedition CK06-06</strain>
    </source>
</reference>
<sequence>MKVRVTGKANNFFMLSSIFIGDFINFQGSKPCEETNLKQTK</sequence>
<protein>
    <submittedName>
        <fullName evidence="1">Uncharacterized protein</fullName>
    </submittedName>
</protein>
<comment type="caution">
    <text evidence="1">The sequence shown here is derived from an EMBL/GenBank/DDBJ whole genome shotgun (WGS) entry which is preliminary data.</text>
</comment>
<accession>X0W3H5</accession>
<gene>
    <name evidence="1" type="ORF">S01H1_55413</name>
</gene>
<proteinExistence type="predicted"/>
<organism evidence="1">
    <name type="scientific">marine sediment metagenome</name>
    <dbReference type="NCBI Taxonomy" id="412755"/>
    <lineage>
        <taxon>unclassified sequences</taxon>
        <taxon>metagenomes</taxon>
        <taxon>ecological metagenomes</taxon>
    </lineage>
</organism>
<evidence type="ECO:0000313" key="1">
    <source>
        <dbReference type="EMBL" id="GAG25095.1"/>
    </source>
</evidence>
<name>X0W3H5_9ZZZZ</name>